<dbReference type="RefSeq" id="WP_179905922.1">
    <property type="nucleotide sequence ID" value="NZ_JACBXS010000016.1"/>
</dbReference>
<keyword evidence="2" id="KW-1185">Reference proteome</keyword>
<dbReference type="NCBIfam" id="NF004347">
    <property type="entry name" value="PRK05728.1-4"/>
    <property type="match status" value="1"/>
</dbReference>
<dbReference type="PANTHER" id="PTHR38767:SF1">
    <property type="entry name" value="DNA POLYMERASE III SUBUNIT CHI"/>
    <property type="match status" value="1"/>
</dbReference>
<dbReference type="SUPFAM" id="SSF102400">
    <property type="entry name" value="DNA polymerase III chi subunit"/>
    <property type="match status" value="1"/>
</dbReference>
<dbReference type="Gene3D" id="3.40.50.10110">
    <property type="entry name" value="DNA polymerase III subunit chi"/>
    <property type="match status" value="1"/>
</dbReference>
<accession>A0A7Z0HZM7</accession>
<dbReference type="AlphaFoldDB" id="A0A7Z0HZM7"/>
<dbReference type="GO" id="GO:0032298">
    <property type="term" value="P:positive regulation of DNA-templated DNA replication initiation"/>
    <property type="evidence" value="ECO:0007669"/>
    <property type="project" value="TreeGrafter"/>
</dbReference>
<dbReference type="GO" id="GO:0003887">
    <property type="term" value="F:DNA-directed DNA polymerase activity"/>
    <property type="evidence" value="ECO:0007669"/>
    <property type="project" value="InterPro"/>
</dbReference>
<evidence type="ECO:0000313" key="1">
    <source>
        <dbReference type="EMBL" id="NYS25218.1"/>
    </source>
</evidence>
<evidence type="ECO:0000313" key="2">
    <source>
        <dbReference type="Proteomes" id="UP000529417"/>
    </source>
</evidence>
<name>A0A7Z0HZM7_9RHOB</name>
<dbReference type="GO" id="GO:0006260">
    <property type="term" value="P:DNA replication"/>
    <property type="evidence" value="ECO:0007669"/>
    <property type="project" value="InterPro"/>
</dbReference>
<reference evidence="1 2" key="1">
    <citation type="journal article" date="2000" name="Arch. Microbiol.">
        <title>Rhodobaca bogoriensis gen. nov. and sp. nov., an alkaliphilic purple nonsulfur bacterium from African Rift Valley soda lakes.</title>
        <authorList>
            <person name="Milford A.D."/>
            <person name="Achenbach L.A."/>
            <person name="Jung D.O."/>
            <person name="Madigan M.T."/>
        </authorList>
    </citation>
    <scope>NUCLEOTIDE SEQUENCE [LARGE SCALE GENOMIC DNA]</scope>
    <source>
        <strain evidence="1 2">2376</strain>
    </source>
</reference>
<protein>
    <submittedName>
        <fullName evidence="1">DNA polymerase III subunit chi</fullName>
    </submittedName>
</protein>
<dbReference type="InterPro" id="IPR007459">
    <property type="entry name" value="DNA_pol3_chi"/>
</dbReference>
<dbReference type="GO" id="GO:0003677">
    <property type="term" value="F:DNA binding"/>
    <property type="evidence" value="ECO:0007669"/>
    <property type="project" value="InterPro"/>
</dbReference>
<dbReference type="Pfam" id="PF04364">
    <property type="entry name" value="DNA_pol3_chi"/>
    <property type="match status" value="1"/>
</dbReference>
<gene>
    <name evidence="1" type="ORF">HUK65_09460</name>
</gene>
<dbReference type="PANTHER" id="PTHR38767">
    <property type="entry name" value="DNA POLYMERASE III SUBUNIT CHI"/>
    <property type="match status" value="1"/>
</dbReference>
<sequence length="152" mass="16746">MGHAMFYHLTRSSLEDTVPMLLGKTLQAGWRVLVRGTDAGRMDWLDEQLWLRPEDSFLPHGRAGGPHDADQPVLLTTGADLPDGVQYLMAIDGARITPGEVRQMERAAIVFDGNDATAVEAARAQWRALTGAGVKAQYWSEDSGRWQKKAEA</sequence>
<dbReference type="Proteomes" id="UP000529417">
    <property type="component" value="Unassembled WGS sequence"/>
</dbReference>
<organism evidence="1 2">
    <name type="scientific">Rhabdonatronobacter sediminivivens</name>
    <dbReference type="NCBI Taxonomy" id="2743469"/>
    <lineage>
        <taxon>Bacteria</taxon>
        <taxon>Pseudomonadati</taxon>
        <taxon>Pseudomonadota</taxon>
        <taxon>Alphaproteobacteria</taxon>
        <taxon>Rhodobacterales</taxon>
        <taxon>Paracoccaceae</taxon>
        <taxon>Rhabdonatronobacter</taxon>
    </lineage>
</organism>
<dbReference type="InterPro" id="IPR036768">
    <property type="entry name" value="PolIII_chi_sf"/>
</dbReference>
<comment type="caution">
    <text evidence="1">The sequence shown here is derived from an EMBL/GenBank/DDBJ whole genome shotgun (WGS) entry which is preliminary data.</text>
</comment>
<proteinExistence type="predicted"/>
<dbReference type="EMBL" id="JACBXS010000016">
    <property type="protein sequence ID" value="NYS25218.1"/>
    <property type="molecule type" value="Genomic_DNA"/>
</dbReference>